<evidence type="ECO:0000256" key="1">
    <source>
        <dbReference type="SAM" id="MobiDB-lite"/>
    </source>
</evidence>
<proteinExistence type="predicted"/>
<name>A0A811JQQ6_9BILA</name>
<evidence type="ECO:0000313" key="3">
    <source>
        <dbReference type="EMBL" id="CAD5205661.1"/>
    </source>
</evidence>
<dbReference type="InterPro" id="IPR001357">
    <property type="entry name" value="BRCT_dom"/>
</dbReference>
<dbReference type="EMBL" id="CAJFDH010000001">
    <property type="protein sequence ID" value="CAD5205661.1"/>
    <property type="molecule type" value="Genomic_DNA"/>
</dbReference>
<gene>
    <name evidence="3" type="ORF">BOKJ2_LOCUS345</name>
</gene>
<dbReference type="Pfam" id="PF00533">
    <property type="entry name" value="BRCT"/>
    <property type="match status" value="1"/>
</dbReference>
<keyword evidence="4" id="KW-1185">Reference proteome</keyword>
<dbReference type="SUPFAM" id="SSF52113">
    <property type="entry name" value="BRCT domain"/>
    <property type="match status" value="1"/>
</dbReference>
<dbReference type="InterPro" id="IPR036420">
    <property type="entry name" value="BRCT_dom_sf"/>
</dbReference>
<protein>
    <recommendedName>
        <fullName evidence="2">BRCT domain-containing protein</fullName>
    </recommendedName>
</protein>
<dbReference type="Gene3D" id="3.40.50.10190">
    <property type="entry name" value="BRCT domain"/>
    <property type="match status" value="2"/>
</dbReference>
<feature type="domain" description="BRCT" evidence="2">
    <location>
        <begin position="114"/>
        <end position="187"/>
    </location>
</feature>
<comment type="caution">
    <text evidence="3">The sequence shown here is derived from an EMBL/GenBank/DDBJ whole genome shotgun (WGS) entry which is preliminary data.</text>
</comment>
<dbReference type="CDD" id="cd00027">
    <property type="entry name" value="BRCT"/>
    <property type="match status" value="1"/>
</dbReference>
<sequence>MVQNCAELHFALPETNCQNNWEVAVCFTQFRAFLLAKTAGLAPSWFDHENLAEFELFRVSDVEINTDKRVFVLPEFSGPCYEYLKNIRVKIISPLVVIQCYFWGRELPMRMLPTWSTVLSGHYVTVQGFALDQEDDIRARILRLGGAVRRVFTEKTTILLVREFCKTDRDVKAIIAAKGNVVGLGWLDVIWDRAHSMENGENDFICEELFSTFEQPAAADLHSIISQPFDIKTWVNNITSQASISTINQSLRIPEISQASDKENRVTDTTMTTTKHTTGEKPRGRSSIMSNYVSRSTIKDKSMDITDDDLNEQISEISIIEVTPDNSDELNSKEDCPSPSMIENESMGFAPSRHLFNEAGQILASPTQSKMDQLLDESDSGEIIVHRERTAEKLARRQRTADMVSLDEMESVFEAASIGSDYERYLERGGDSSRELSPVDTKVSYQKRHLIYTNTDQKRIRIPSPNDSLFSDESVELNLKSINTKPKPRSRMASNLGPPSGILYGHNIIWQDKMFNESRELTQDPNQPPSQYSGYARDLAHRRIQFDSMRQYES</sequence>
<organism evidence="3 4">
    <name type="scientific">Bursaphelenchus okinawaensis</name>
    <dbReference type="NCBI Taxonomy" id="465554"/>
    <lineage>
        <taxon>Eukaryota</taxon>
        <taxon>Metazoa</taxon>
        <taxon>Ecdysozoa</taxon>
        <taxon>Nematoda</taxon>
        <taxon>Chromadorea</taxon>
        <taxon>Rhabditida</taxon>
        <taxon>Tylenchina</taxon>
        <taxon>Tylenchomorpha</taxon>
        <taxon>Aphelenchoidea</taxon>
        <taxon>Aphelenchoididae</taxon>
        <taxon>Bursaphelenchus</taxon>
    </lineage>
</organism>
<dbReference type="OrthoDB" id="251770at2759"/>
<dbReference type="EMBL" id="CAJFCW020000001">
    <property type="protein sequence ID" value="CAG9078597.1"/>
    <property type="molecule type" value="Genomic_DNA"/>
</dbReference>
<dbReference type="AlphaFoldDB" id="A0A811JQQ6"/>
<reference evidence="3" key="1">
    <citation type="submission" date="2020-09" db="EMBL/GenBank/DDBJ databases">
        <authorList>
            <person name="Kikuchi T."/>
        </authorList>
    </citation>
    <scope>NUCLEOTIDE SEQUENCE</scope>
    <source>
        <strain evidence="3">SH1</strain>
    </source>
</reference>
<accession>A0A811JQQ6</accession>
<evidence type="ECO:0000313" key="4">
    <source>
        <dbReference type="Proteomes" id="UP000614601"/>
    </source>
</evidence>
<dbReference type="Proteomes" id="UP000614601">
    <property type="component" value="Unassembled WGS sequence"/>
</dbReference>
<feature type="compositionally biased region" description="Low complexity" evidence="1">
    <location>
        <begin position="267"/>
        <end position="276"/>
    </location>
</feature>
<feature type="region of interest" description="Disordered" evidence="1">
    <location>
        <begin position="260"/>
        <end position="287"/>
    </location>
</feature>
<dbReference type="PROSITE" id="PS50172">
    <property type="entry name" value="BRCT"/>
    <property type="match status" value="1"/>
</dbReference>
<dbReference type="Proteomes" id="UP000783686">
    <property type="component" value="Unassembled WGS sequence"/>
</dbReference>
<evidence type="ECO:0000259" key="2">
    <source>
        <dbReference type="PROSITE" id="PS50172"/>
    </source>
</evidence>